<dbReference type="InterPro" id="IPR006016">
    <property type="entry name" value="UspA"/>
</dbReference>
<dbReference type="CDD" id="cd00293">
    <property type="entry name" value="USP-like"/>
    <property type="match status" value="1"/>
</dbReference>
<dbReference type="EMBL" id="CP089984">
    <property type="protein sequence ID" value="WXB11221.1"/>
    <property type="molecule type" value="Genomic_DNA"/>
</dbReference>
<dbReference type="PRINTS" id="PR01438">
    <property type="entry name" value="UNVRSLSTRESS"/>
</dbReference>
<dbReference type="PANTHER" id="PTHR46268:SF6">
    <property type="entry name" value="UNIVERSAL STRESS PROTEIN UP12"/>
    <property type="match status" value="1"/>
</dbReference>
<dbReference type="Pfam" id="PF00582">
    <property type="entry name" value="Usp"/>
    <property type="match status" value="1"/>
</dbReference>
<gene>
    <name evidence="3" type="ORF">LZC94_25520</name>
</gene>
<evidence type="ECO:0000256" key="1">
    <source>
        <dbReference type="ARBA" id="ARBA00008791"/>
    </source>
</evidence>
<proteinExistence type="inferred from homology"/>
<dbReference type="PANTHER" id="PTHR46268">
    <property type="entry name" value="STRESS RESPONSE PROTEIN NHAX"/>
    <property type="match status" value="1"/>
</dbReference>
<dbReference type="InterPro" id="IPR006015">
    <property type="entry name" value="Universal_stress_UspA"/>
</dbReference>
<sequence length="160" mass="17201">MLALRKILVPVDFTESSDRALDYAIDLAQPFSASVFVMHAYEVPVYGFPDGAFIANGDVAARISTAAQTALDALVDARKERGVPIKGLLRTGVAWEETNHVADELAADLIVISTHGRRGLARALLGSVAENIIRTTLRPVLVIHGHRDSMPSMRAVKAAT</sequence>
<reference evidence="3 4" key="1">
    <citation type="submission" date="2021-12" db="EMBL/GenBank/DDBJ databases">
        <title>Discovery of the Pendulisporaceae a myxobacterial family with distinct sporulation behavior and unique specialized metabolism.</title>
        <authorList>
            <person name="Garcia R."/>
            <person name="Popoff A."/>
            <person name="Bader C.D."/>
            <person name="Loehr J."/>
            <person name="Walesch S."/>
            <person name="Walt C."/>
            <person name="Boldt J."/>
            <person name="Bunk B."/>
            <person name="Haeckl F.J.F.P.J."/>
            <person name="Gunesch A.P."/>
            <person name="Birkelbach J."/>
            <person name="Nuebel U."/>
            <person name="Pietschmann T."/>
            <person name="Bach T."/>
            <person name="Mueller R."/>
        </authorList>
    </citation>
    <scope>NUCLEOTIDE SEQUENCE [LARGE SCALE GENOMIC DNA]</scope>
    <source>
        <strain evidence="3 4">MSr11954</strain>
    </source>
</reference>
<name>A0ABZ2LN89_9BACT</name>
<organism evidence="3 4">
    <name type="scientific">Pendulispora albinea</name>
    <dbReference type="NCBI Taxonomy" id="2741071"/>
    <lineage>
        <taxon>Bacteria</taxon>
        <taxon>Pseudomonadati</taxon>
        <taxon>Myxococcota</taxon>
        <taxon>Myxococcia</taxon>
        <taxon>Myxococcales</taxon>
        <taxon>Sorangiineae</taxon>
        <taxon>Pendulisporaceae</taxon>
        <taxon>Pendulispora</taxon>
    </lineage>
</organism>
<dbReference type="RefSeq" id="WP_394820837.1">
    <property type="nucleotide sequence ID" value="NZ_CP089984.1"/>
</dbReference>
<dbReference type="Proteomes" id="UP001370348">
    <property type="component" value="Chromosome"/>
</dbReference>
<dbReference type="InterPro" id="IPR014729">
    <property type="entry name" value="Rossmann-like_a/b/a_fold"/>
</dbReference>
<evidence type="ECO:0000313" key="3">
    <source>
        <dbReference type="EMBL" id="WXB11221.1"/>
    </source>
</evidence>
<protein>
    <submittedName>
        <fullName evidence="3">Universal stress protein</fullName>
    </submittedName>
</protein>
<feature type="domain" description="UspA" evidence="2">
    <location>
        <begin position="5"/>
        <end position="144"/>
    </location>
</feature>
<dbReference type="SUPFAM" id="SSF52402">
    <property type="entry name" value="Adenine nucleotide alpha hydrolases-like"/>
    <property type="match status" value="1"/>
</dbReference>
<dbReference type="Gene3D" id="3.40.50.620">
    <property type="entry name" value="HUPs"/>
    <property type="match status" value="1"/>
</dbReference>
<evidence type="ECO:0000313" key="4">
    <source>
        <dbReference type="Proteomes" id="UP001370348"/>
    </source>
</evidence>
<keyword evidence="4" id="KW-1185">Reference proteome</keyword>
<comment type="similarity">
    <text evidence="1">Belongs to the universal stress protein A family.</text>
</comment>
<evidence type="ECO:0000259" key="2">
    <source>
        <dbReference type="Pfam" id="PF00582"/>
    </source>
</evidence>
<accession>A0ABZ2LN89</accession>